<gene>
    <name evidence="2" type="ORF">PHLCEN_2v1431</name>
</gene>
<dbReference type="PROSITE" id="PS50097">
    <property type="entry name" value="BTB"/>
    <property type="match status" value="1"/>
</dbReference>
<evidence type="ECO:0000259" key="1">
    <source>
        <dbReference type="PROSITE" id="PS50097"/>
    </source>
</evidence>
<dbReference type="OrthoDB" id="2800059at2759"/>
<dbReference type="InterPro" id="IPR000210">
    <property type="entry name" value="BTB/POZ_dom"/>
</dbReference>
<dbReference type="AlphaFoldDB" id="A0A2R6S003"/>
<keyword evidence="3" id="KW-1185">Reference proteome</keyword>
<accession>A0A2R6S003</accession>
<dbReference type="STRING" id="98765.A0A2R6S003"/>
<comment type="caution">
    <text evidence="2">The sequence shown here is derived from an EMBL/GenBank/DDBJ whole genome shotgun (WGS) entry which is preliminary data.</text>
</comment>
<dbReference type="EMBL" id="MLYV02000111">
    <property type="protein sequence ID" value="PSS35608.1"/>
    <property type="molecule type" value="Genomic_DNA"/>
</dbReference>
<organism evidence="2 3">
    <name type="scientific">Hermanssonia centrifuga</name>
    <dbReference type="NCBI Taxonomy" id="98765"/>
    <lineage>
        <taxon>Eukaryota</taxon>
        <taxon>Fungi</taxon>
        <taxon>Dikarya</taxon>
        <taxon>Basidiomycota</taxon>
        <taxon>Agaricomycotina</taxon>
        <taxon>Agaricomycetes</taxon>
        <taxon>Polyporales</taxon>
        <taxon>Meruliaceae</taxon>
        <taxon>Hermanssonia</taxon>
    </lineage>
</organism>
<evidence type="ECO:0000313" key="2">
    <source>
        <dbReference type="EMBL" id="PSS35608.1"/>
    </source>
</evidence>
<feature type="domain" description="BTB" evidence="1">
    <location>
        <begin position="35"/>
        <end position="100"/>
    </location>
</feature>
<dbReference type="Gene3D" id="3.30.710.10">
    <property type="entry name" value="Potassium Channel Kv1.1, Chain A"/>
    <property type="match status" value="1"/>
</dbReference>
<dbReference type="SMART" id="SM00225">
    <property type="entry name" value="BTB"/>
    <property type="match status" value="1"/>
</dbReference>
<proteinExistence type="predicted"/>
<dbReference type="InterPro" id="IPR011333">
    <property type="entry name" value="SKP1/BTB/POZ_sf"/>
</dbReference>
<dbReference type="Proteomes" id="UP000186601">
    <property type="component" value="Unassembled WGS sequence"/>
</dbReference>
<protein>
    <recommendedName>
        <fullName evidence="1">BTB domain-containing protein</fullName>
    </recommendedName>
</protein>
<sequence length="325" mass="37008">MQVDNLELLGRKGPPEDGQSVVEVKRHQDFWFDDGSIVLRAEDIQFRVHRGVLARKSTVFNDLFAVARPDGAEVVDGCSVVHLTDSAEDLAHVLSGLYDGIQYRQNGGSSSSWRTIRAFLRLGDKYAIDELHREAMHHLQVYASGYLNEWDNFLDADSVNRVGARKWDEWDAIDLVNTLKGLELPLIRTLALYRCCQFQTETLILGASDKNKIRVQLCQKDIVTCIIARESLQVRHLEIIDTLAASPSRCATEHTCAAGRLKAEASWRFTEGHLNYDPLAQTDKRLREKYESHRVCGSCIKHCISTYHAGRQEIWDTIDEYFEDI</sequence>
<name>A0A2R6S003_9APHY</name>
<reference evidence="2 3" key="1">
    <citation type="submission" date="2018-02" db="EMBL/GenBank/DDBJ databases">
        <title>Genome sequence of the basidiomycete white-rot fungus Phlebia centrifuga.</title>
        <authorList>
            <person name="Granchi Z."/>
            <person name="Peng M."/>
            <person name="de Vries R.P."/>
            <person name="Hilden K."/>
            <person name="Makela M.R."/>
            <person name="Grigoriev I."/>
            <person name="Riley R."/>
        </authorList>
    </citation>
    <scope>NUCLEOTIDE SEQUENCE [LARGE SCALE GENOMIC DNA]</scope>
    <source>
        <strain evidence="2 3">FBCC195</strain>
    </source>
</reference>
<dbReference type="CDD" id="cd18186">
    <property type="entry name" value="BTB_POZ_ZBTB_KLHL-like"/>
    <property type="match status" value="1"/>
</dbReference>
<dbReference type="SUPFAM" id="SSF54695">
    <property type="entry name" value="POZ domain"/>
    <property type="match status" value="1"/>
</dbReference>
<dbReference type="Pfam" id="PF00651">
    <property type="entry name" value="BTB"/>
    <property type="match status" value="1"/>
</dbReference>
<evidence type="ECO:0000313" key="3">
    <source>
        <dbReference type="Proteomes" id="UP000186601"/>
    </source>
</evidence>